<evidence type="ECO:0000313" key="3">
    <source>
        <dbReference type="Proteomes" id="UP000184268"/>
    </source>
</evidence>
<dbReference type="Proteomes" id="UP000184268">
    <property type="component" value="Unassembled WGS sequence"/>
</dbReference>
<proteinExistence type="predicted"/>
<dbReference type="EMBL" id="FQXG01000014">
    <property type="protein sequence ID" value="SHI26332.1"/>
    <property type="molecule type" value="Genomic_DNA"/>
</dbReference>
<feature type="chain" id="PRO_5013382319" description="Outer membrane protein" evidence="1">
    <location>
        <begin position="22"/>
        <end position="325"/>
    </location>
</feature>
<accession>A0A1M5ZQ47</accession>
<name>A0A1M5ZQ47_9GAMM</name>
<evidence type="ECO:0008006" key="4">
    <source>
        <dbReference type="Google" id="ProtNLM"/>
    </source>
</evidence>
<gene>
    <name evidence="2" type="ORF">SAMN02745129_0478</name>
</gene>
<organism evidence="2 3">
    <name type="scientific">Ferrimonas marina</name>
    <dbReference type="NCBI Taxonomy" id="299255"/>
    <lineage>
        <taxon>Bacteria</taxon>
        <taxon>Pseudomonadati</taxon>
        <taxon>Pseudomonadota</taxon>
        <taxon>Gammaproteobacteria</taxon>
        <taxon>Alteromonadales</taxon>
        <taxon>Ferrimonadaceae</taxon>
        <taxon>Ferrimonas</taxon>
    </lineage>
</organism>
<dbReference type="Gene3D" id="2.40.128.140">
    <property type="entry name" value="Outer membrane protein"/>
    <property type="match status" value="1"/>
</dbReference>
<dbReference type="InterPro" id="IPR037107">
    <property type="entry name" value="Put_OMP_sf"/>
</dbReference>
<protein>
    <recommendedName>
        <fullName evidence="4">Outer membrane protein</fullName>
    </recommendedName>
</protein>
<feature type="signal peptide" evidence="1">
    <location>
        <begin position="1"/>
        <end position="21"/>
    </location>
</feature>
<sequence length="325" mass="35917">MKPSSTAFLSLALLCPLPAIAGSLTLTIDNDGAIGSDRDYSSGLFLQYHAGNQAVAQAPDALQRLSHWLPGHDRQQLGWSVALGQQIWTPEDIEAPLPPEGERPYAGLLFTQWGLQRSAPDRADRFDLMLGTVGPRAMAEEGQKFVHLLIGSDEPMGWDSQIEDQWIANLDYLGDRLIQRRDVGLGGEQDSALSYRVRAGNFQSELALGGVVRWGEGLASSLGSAGFVQGNLVDTRLLNNGAGQFGFIGLEGRYRFNDITIEGDRPEEVPDTEITPWQASLVLGYVYYRSRWGASLSFEGHTHAYEEARHQFDGYASVNLFWRFR</sequence>
<evidence type="ECO:0000256" key="1">
    <source>
        <dbReference type="SAM" id="SignalP"/>
    </source>
</evidence>
<dbReference type="AlphaFoldDB" id="A0A1M5ZQ47"/>
<dbReference type="InterPro" id="IPR018707">
    <property type="entry name" value="LpxR"/>
</dbReference>
<reference evidence="2 3" key="1">
    <citation type="submission" date="2016-11" db="EMBL/GenBank/DDBJ databases">
        <authorList>
            <person name="Jaros S."/>
            <person name="Januszkiewicz K."/>
            <person name="Wedrychowicz H."/>
        </authorList>
    </citation>
    <scope>NUCLEOTIDE SEQUENCE [LARGE SCALE GENOMIC DNA]</scope>
    <source>
        <strain evidence="2 3">DSM 16917</strain>
    </source>
</reference>
<dbReference type="Pfam" id="PF09982">
    <property type="entry name" value="LpxR"/>
    <property type="match status" value="1"/>
</dbReference>
<dbReference type="RefSeq" id="WP_073326177.1">
    <property type="nucleotide sequence ID" value="NZ_FQXG01000014.1"/>
</dbReference>
<evidence type="ECO:0000313" key="2">
    <source>
        <dbReference type="EMBL" id="SHI26332.1"/>
    </source>
</evidence>
<keyword evidence="1" id="KW-0732">Signal</keyword>
<keyword evidence="3" id="KW-1185">Reference proteome</keyword>
<dbReference type="STRING" id="299255.SAMN02745129_0478"/>